<dbReference type="Pfam" id="PF00069">
    <property type="entry name" value="Pkinase"/>
    <property type="match status" value="1"/>
</dbReference>
<feature type="compositionally biased region" description="Polar residues" evidence="2">
    <location>
        <begin position="489"/>
        <end position="499"/>
    </location>
</feature>
<dbReference type="EC" id="2.7.11.1" evidence="1"/>
<gene>
    <name evidence="5" type="primary">LOC105423596</name>
</gene>
<dbReference type="PROSITE" id="PS00108">
    <property type="entry name" value="PROTEIN_KINASE_ST"/>
    <property type="match status" value="1"/>
</dbReference>
<dbReference type="SUPFAM" id="SSF56112">
    <property type="entry name" value="Protein kinase-like (PK-like)"/>
    <property type="match status" value="1"/>
</dbReference>
<organism evidence="4 5">
    <name type="scientific">Pogonomyrmex barbatus</name>
    <name type="common">red harvester ant</name>
    <dbReference type="NCBI Taxonomy" id="144034"/>
    <lineage>
        <taxon>Eukaryota</taxon>
        <taxon>Metazoa</taxon>
        <taxon>Ecdysozoa</taxon>
        <taxon>Arthropoda</taxon>
        <taxon>Hexapoda</taxon>
        <taxon>Insecta</taxon>
        <taxon>Pterygota</taxon>
        <taxon>Neoptera</taxon>
        <taxon>Endopterygota</taxon>
        <taxon>Hymenoptera</taxon>
        <taxon>Apocrita</taxon>
        <taxon>Aculeata</taxon>
        <taxon>Formicoidea</taxon>
        <taxon>Formicidae</taxon>
        <taxon>Myrmicinae</taxon>
        <taxon>Pogonomyrmex</taxon>
    </lineage>
</organism>
<keyword evidence="5" id="KW-0808">Transferase</keyword>
<keyword evidence="4" id="KW-1185">Reference proteome</keyword>
<accession>A0A6I9VUH7</accession>
<dbReference type="Proteomes" id="UP000504615">
    <property type="component" value="Unplaced"/>
</dbReference>
<dbReference type="KEGG" id="pbar:105423596"/>
<dbReference type="Gene3D" id="1.10.510.10">
    <property type="entry name" value="Transferase(Phosphotransferase) domain 1"/>
    <property type="match status" value="1"/>
</dbReference>
<dbReference type="AlphaFoldDB" id="A0A6I9VUH7"/>
<evidence type="ECO:0000256" key="2">
    <source>
        <dbReference type="SAM" id="MobiDB-lite"/>
    </source>
</evidence>
<evidence type="ECO:0000256" key="1">
    <source>
        <dbReference type="ARBA" id="ARBA00012513"/>
    </source>
</evidence>
<reference evidence="5" key="1">
    <citation type="submission" date="2025-08" db="UniProtKB">
        <authorList>
            <consortium name="RefSeq"/>
        </authorList>
    </citation>
    <scope>IDENTIFICATION</scope>
</reference>
<dbReference type="CDD" id="cd14015">
    <property type="entry name" value="STKc_VRK"/>
    <property type="match status" value="1"/>
</dbReference>
<sequence length="546" mass="62071">MAAKGAKAVKKAPRKKGGYQMPDPLPAGEILMDLSKNQWILGKSIGIGGFGEVYSAARYSGKVPKDYPNVIKIEPHVNGPLFVEMHFYMRNCKPDEIDNWQKKKKLAALGMPRYVASGSHEYKNTKYRFLVIDRYGKDLWKIFEENNRQFPEHVVYKLALQILDILEYIHHKNYVHADIKGENLLLDLNSYDQVYLVDFGLASRCTSSTELKVDPKKTHNGTLQYTSRDAHMGVPTRRGDIEILSYNIILWLCGSLPWEKLLDPATVQKEKEKAFDNIDAFLNKCFHGSVPQAVHKFMTLVNIKFNEIPPYEKLKETLITGLKKLGHKPDGKLRLNSIAMSTQSSTLKSTPQIKKTINGVRKSPRTKQLDISSTLKNSRKSTIGVIIDKKRCNRKDIEKALNDMDSDGEYDIQILKKAKKRGSTDKANKKMKNASPLRNRKKIQIENDSEDSKDESENDSDTEPLAKRSNKIRQKRPVTNKTKRKMKSLNDSETTSESEVISKGTKSRPITTALRNKVTPASRLKSKKIILNTDTETQSDEDIFDA</sequence>
<dbReference type="InterPro" id="IPR008271">
    <property type="entry name" value="Ser/Thr_kinase_AS"/>
</dbReference>
<dbReference type="InterPro" id="IPR011009">
    <property type="entry name" value="Kinase-like_dom_sf"/>
</dbReference>
<dbReference type="GeneID" id="105423596"/>
<keyword evidence="5" id="KW-0418">Kinase</keyword>
<feature type="compositionally biased region" description="Acidic residues" evidence="2">
    <location>
        <begin position="447"/>
        <end position="462"/>
    </location>
</feature>
<dbReference type="GO" id="GO:0005524">
    <property type="term" value="F:ATP binding"/>
    <property type="evidence" value="ECO:0007669"/>
    <property type="project" value="InterPro"/>
</dbReference>
<feature type="domain" description="Protein kinase" evidence="3">
    <location>
        <begin position="39"/>
        <end position="366"/>
    </location>
</feature>
<name>A0A6I9VUH7_9HYME</name>
<dbReference type="OrthoDB" id="2687620at2759"/>
<evidence type="ECO:0000313" key="5">
    <source>
        <dbReference type="RefSeq" id="XP_011631697.1"/>
    </source>
</evidence>
<dbReference type="GO" id="GO:0004674">
    <property type="term" value="F:protein serine/threonine kinase activity"/>
    <property type="evidence" value="ECO:0007669"/>
    <property type="project" value="UniProtKB-EC"/>
</dbReference>
<dbReference type="PROSITE" id="PS50011">
    <property type="entry name" value="PROTEIN_KINASE_DOM"/>
    <property type="match status" value="1"/>
</dbReference>
<dbReference type="InterPro" id="IPR000719">
    <property type="entry name" value="Prot_kinase_dom"/>
</dbReference>
<evidence type="ECO:0000259" key="3">
    <source>
        <dbReference type="PROSITE" id="PS50011"/>
    </source>
</evidence>
<dbReference type="RefSeq" id="XP_011631697.1">
    <property type="nucleotide sequence ID" value="XM_011633395.2"/>
</dbReference>
<feature type="region of interest" description="Disordered" evidence="2">
    <location>
        <begin position="418"/>
        <end position="521"/>
    </location>
</feature>
<dbReference type="PANTHER" id="PTHR11909">
    <property type="entry name" value="CASEIN KINASE-RELATED"/>
    <property type="match status" value="1"/>
</dbReference>
<feature type="compositionally biased region" description="Basic residues" evidence="2">
    <location>
        <begin position="468"/>
        <end position="487"/>
    </location>
</feature>
<protein>
    <recommendedName>
        <fullName evidence="1">non-specific serine/threonine protein kinase</fullName>
        <ecNumber evidence="1">2.7.11.1</ecNumber>
    </recommendedName>
</protein>
<evidence type="ECO:0000313" key="4">
    <source>
        <dbReference type="Proteomes" id="UP000504615"/>
    </source>
</evidence>
<dbReference type="SMART" id="SM00220">
    <property type="entry name" value="S_TKc"/>
    <property type="match status" value="1"/>
</dbReference>
<dbReference type="InterPro" id="IPR050235">
    <property type="entry name" value="CK1_Ser-Thr_kinase"/>
</dbReference>
<proteinExistence type="predicted"/>